<accession>A0A8X6FS88</accession>
<evidence type="ECO:0000313" key="2">
    <source>
        <dbReference type="EMBL" id="GFQ86189.1"/>
    </source>
</evidence>
<protein>
    <submittedName>
        <fullName evidence="2">Uncharacterized protein</fullName>
    </submittedName>
</protein>
<sequence>MAWRQSKNHSDDCYFCPFNISGYNLKNQKLTSYSDNIPSVIRPVTHKPNGLVPLPPAELPVISSESSGSDHPQVKGSDTEYKSSVADSPQPLSRVELNGPTKDLDLSKEAAELLDFILKEKAYWPRTSLVLE</sequence>
<name>A0A8X6FS88_TRICU</name>
<evidence type="ECO:0000256" key="1">
    <source>
        <dbReference type="SAM" id="MobiDB-lite"/>
    </source>
</evidence>
<gene>
    <name evidence="2" type="ORF">TNCT_293401</name>
</gene>
<feature type="region of interest" description="Disordered" evidence="1">
    <location>
        <begin position="46"/>
        <end position="100"/>
    </location>
</feature>
<evidence type="ECO:0000313" key="3">
    <source>
        <dbReference type="Proteomes" id="UP000887116"/>
    </source>
</evidence>
<dbReference type="AlphaFoldDB" id="A0A8X6FS88"/>
<proteinExistence type="predicted"/>
<dbReference type="OrthoDB" id="7890494at2759"/>
<comment type="caution">
    <text evidence="2">The sequence shown here is derived from an EMBL/GenBank/DDBJ whole genome shotgun (WGS) entry which is preliminary data.</text>
</comment>
<organism evidence="2 3">
    <name type="scientific">Trichonephila clavata</name>
    <name type="common">Joro spider</name>
    <name type="synonym">Nephila clavata</name>
    <dbReference type="NCBI Taxonomy" id="2740835"/>
    <lineage>
        <taxon>Eukaryota</taxon>
        <taxon>Metazoa</taxon>
        <taxon>Ecdysozoa</taxon>
        <taxon>Arthropoda</taxon>
        <taxon>Chelicerata</taxon>
        <taxon>Arachnida</taxon>
        <taxon>Araneae</taxon>
        <taxon>Araneomorphae</taxon>
        <taxon>Entelegynae</taxon>
        <taxon>Araneoidea</taxon>
        <taxon>Nephilidae</taxon>
        <taxon>Trichonephila</taxon>
    </lineage>
</organism>
<dbReference type="EMBL" id="BMAO01003182">
    <property type="protein sequence ID" value="GFQ86189.1"/>
    <property type="molecule type" value="Genomic_DNA"/>
</dbReference>
<dbReference type="Proteomes" id="UP000887116">
    <property type="component" value="Unassembled WGS sequence"/>
</dbReference>
<keyword evidence="3" id="KW-1185">Reference proteome</keyword>
<reference evidence="2" key="1">
    <citation type="submission" date="2020-07" db="EMBL/GenBank/DDBJ databases">
        <title>Multicomponent nature underlies the extraordinary mechanical properties of spider dragline silk.</title>
        <authorList>
            <person name="Kono N."/>
            <person name="Nakamura H."/>
            <person name="Mori M."/>
            <person name="Yoshida Y."/>
            <person name="Ohtoshi R."/>
            <person name="Malay A.D."/>
            <person name="Moran D.A.P."/>
            <person name="Tomita M."/>
            <person name="Numata K."/>
            <person name="Arakawa K."/>
        </authorList>
    </citation>
    <scope>NUCLEOTIDE SEQUENCE</scope>
</reference>